<dbReference type="Proteomes" id="UP000557688">
    <property type="component" value="Unassembled WGS sequence"/>
</dbReference>
<evidence type="ECO:0000313" key="5">
    <source>
        <dbReference type="Proteomes" id="UP000565205"/>
    </source>
</evidence>
<dbReference type="RefSeq" id="WP_176627269.1">
    <property type="nucleotide sequence ID" value="NZ_JABXXQ010000855.1"/>
</dbReference>
<comment type="caution">
    <text evidence="3">The sequence shown here is derived from an EMBL/GenBank/DDBJ whole genome shotgun (WGS) entry which is preliminary data.</text>
</comment>
<keyword evidence="1" id="KW-0812">Transmembrane</keyword>
<reference evidence="3 5" key="1">
    <citation type="submission" date="2020-06" db="EMBL/GenBank/DDBJ databases">
        <title>Description of novel acetic acid bacteria.</title>
        <authorList>
            <person name="Sombolestani A."/>
        </authorList>
    </citation>
    <scope>NUCLEOTIDE SEQUENCE [LARGE SCALE GENOMIC DNA]</scope>
    <source>
        <strain evidence="3 5">LMG 26838</strain>
    </source>
</reference>
<keyword evidence="4" id="KW-1185">Reference proteome</keyword>
<dbReference type="AlphaFoldDB" id="A0A850P315"/>
<dbReference type="EMBL" id="JACHXV010000006">
    <property type="protein sequence ID" value="MBB3174051.1"/>
    <property type="molecule type" value="Genomic_DNA"/>
</dbReference>
<reference evidence="2 4" key="2">
    <citation type="submission" date="2020-08" db="EMBL/GenBank/DDBJ databases">
        <title>Genomic Encyclopedia of Type Strains, Phase III (KMG-III): the genomes of soil and plant-associated and newly described type strains.</title>
        <authorList>
            <person name="Whitman W."/>
        </authorList>
    </citation>
    <scope>NUCLEOTIDE SEQUENCE [LARGE SCALE GENOMIC DNA]</scope>
    <source>
        <strain evidence="2 4">CECT 8088</strain>
    </source>
</reference>
<keyword evidence="1" id="KW-0472">Membrane</keyword>
<organism evidence="3 5">
    <name type="scientific">Endobacter medicaginis</name>
    <dbReference type="NCBI Taxonomy" id="1181271"/>
    <lineage>
        <taxon>Bacteria</taxon>
        <taxon>Pseudomonadati</taxon>
        <taxon>Pseudomonadota</taxon>
        <taxon>Alphaproteobacteria</taxon>
        <taxon>Acetobacterales</taxon>
        <taxon>Acetobacteraceae</taxon>
        <taxon>Endobacter</taxon>
    </lineage>
</organism>
<dbReference type="Proteomes" id="UP000565205">
    <property type="component" value="Unassembled WGS sequence"/>
</dbReference>
<evidence type="ECO:0000313" key="4">
    <source>
        <dbReference type="Proteomes" id="UP000557688"/>
    </source>
</evidence>
<dbReference type="EMBL" id="JABXXQ010000855">
    <property type="protein sequence ID" value="NVN32437.1"/>
    <property type="molecule type" value="Genomic_DNA"/>
</dbReference>
<evidence type="ECO:0000256" key="1">
    <source>
        <dbReference type="SAM" id="Phobius"/>
    </source>
</evidence>
<accession>A0A850P315</accession>
<protein>
    <submittedName>
        <fullName evidence="3">Uncharacterized protein</fullName>
    </submittedName>
</protein>
<name>A0A850P315_9PROT</name>
<evidence type="ECO:0000313" key="3">
    <source>
        <dbReference type="EMBL" id="NVN32437.1"/>
    </source>
</evidence>
<feature type="transmembrane region" description="Helical" evidence="1">
    <location>
        <begin position="40"/>
        <end position="59"/>
    </location>
</feature>
<evidence type="ECO:0000313" key="2">
    <source>
        <dbReference type="EMBL" id="MBB3174051.1"/>
    </source>
</evidence>
<sequence>MLSTLAALVTFGTLVLLVALSASAWPHLRGPSPVRADGPPRWLGLVIAPIFGLAALVPVWATGASAQESGFAIMSVIAAVLLVSHALYCRAAIRRAKAGEL</sequence>
<proteinExistence type="predicted"/>
<gene>
    <name evidence="2" type="ORF">FHR90_001887</name>
    <name evidence="3" type="ORF">HUK83_19095</name>
</gene>
<keyword evidence="1" id="KW-1133">Transmembrane helix</keyword>
<feature type="transmembrane region" description="Helical" evidence="1">
    <location>
        <begin position="71"/>
        <end position="88"/>
    </location>
</feature>